<proteinExistence type="predicted"/>
<dbReference type="Pfam" id="PF00400">
    <property type="entry name" value="WD40"/>
    <property type="match status" value="1"/>
</dbReference>
<protein>
    <recommendedName>
        <fullName evidence="2">Anaphase-promoting complex subunit 4-like WD40 domain-containing protein</fullName>
    </recommendedName>
</protein>
<evidence type="ECO:0000313" key="4">
    <source>
        <dbReference type="Proteomes" id="UP000683360"/>
    </source>
</evidence>
<reference evidence="3" key="1">
    <citation type="submission" date="2021-03" db="EMBL/GenBank/DDBJ databases">
        <authorList>
            <person name="Bekaert M."/>
        </authorList>
    </citation>
    <scope>NUCLEOTIDE SEQUENCE</scope>
</reference>
<dbReference type="InterPro" id="IPR001680">
    <property type="entry name" value="WD40_rpt"/>
</dbReference>
<evidence type="ECO:0000256" key="1">
    <source>
        <dbReference type="SAM" id="MobiDB-lite"/>
    </source>
</evidence>
<dbReference type="Pfam" id="PF12894">
    <property type="entry name" value="ANAPC4_WD40"/>
    <property type="match status" value="1"/>
</dbReference>
<gene>
    <name evidence="3" type="ORF">MEDL_9872</name>
</gene>
<organism evidence="3 4">
    <name type="scientific">Mytilus edulis</name>
    <name type="common">Blue mussel</name>
    <dbReference type="NCBI Taxonomy" id="6550"/>
    <lineage>
        <taxon>Eukaryota</taxon>
        <taxon>Metazoa</taxon>
        <taxon>Spiralia</taxon>
        <taxon>Lophotrochozoa</taxon>
        <taxon>Mollusca</taxon>
        <taxon>Bivalvia</taxon>
        <taxon>Autobranchia</taxon>
        <taxon>Pteriomorphia</taxon>
        <taxon>Mytilida</taxon>
        <taxon>Mytiloidea</taxon>
        <taxon>Mytilidae</taxon>
        <taxon>Mytilinae</taxon>
        <taxon>Mytilus</taxon>
    </lineage>
</organism>
<dbReference type="SUPFAM" id="SSF50978">
    <property type="entry name" value="WD40 repeat-like"/>
    <property type="match status" value="1"/>
</dbReference>
<dbReference type="InterPro" id="IPR036322">
    <property type="entry name" value="WD40_repeat_dom_sf"/>
</dbReference>
<dbReference type="OrthoDB" id="361494at2759"/>
<accession>A0A8S3QF84</accession>
<dbReference type="EMBL" id="CAJPWZ010000499">
    <property type="protein sequence ID" value="CAG2194830.1"/>
    <property type="molecule type" value="Genomic_DNA"/>
</dbReference>
<dbReference type="PANTHER" id="PTHR47822">
    <property type="entry name" value="CARBOHYDRATE BINDING DOMAIN CONTAINING PROTEIN"/>
    <property type="match status" value="1"/>
</dbReference>
<dbReference type="InterPro" id="IPR015943">
    <property type="entry name" value="WD40/YVTN_repeat-like_dom_sf"/>
</dbReference>
<name>A0A8S3QF84_MYTED</name>
<keyword evidence="4" id="KW-1185">Reference proteome</keyword>
<dbReference type="SMART" id="SM00320">
    <property type="entry name" value="WD40"/>
    <property type="match status" value="5"/>
</dbReference>
<evidence type="ECO:0000313" key="3">
    <source>
        <dbReference type="EMBL" id="CAG2194830.1"/>
    </source>
</evidence>
<feature type="domain" description="Anaphase-promoting complex subunit 4-like WD40" evidence="2">
    <location>
        <begin position="24"/>
        <end position="71"/>
    </location>
</feature>
<dbReference type="PANTHER" id="PTHR47822:SF3">
    <property type="entry name" value="ANAPHASE-PROMOTING COMPLEX SUBUNIT 4-LIKE WD40 DOMAIN-CONTAINING PROTEIN"/>
    <property type="match status" value="1"/>
</dbReference>
<dbReference type="AlphaFoldDB" id="A0A8S3QF84"/>
<evidence type="ECO:0000259" key="2">
    <source>
        <dbReference type="Pfam" id="PF12894"/>
    </source>
</evidence>
<dbReference type="InterPro" id="IPR024977">
    <property type="entry name" value="Apc4-like_WD40_dom"/>
</dbReference>
<comment type="caution">
    <text evidence="3">The sequence shown here is derived from an EMBL/GenBank/DDBJ whole genome shotgun (WGS) entry which is preliminary data.</text>
</comment>
<dbReference type="Proteomes" id="UP000683360">
    <property type="component" value="Unassembled WGS sequence"/>
</dbReference>
<sequence length="312" mass="34669">MVRIDNLKTKSDCHLSKVSADKIIKYSFDGETLAVGYGNGALRLFNATTGELLKDLRKTRYGGFQIMCLRFHPKEHHILLAGTSEGLIFLCNTQDGTVTEKITEKNNEINCLDFDCEGFNFATAGKDLNVRIYDTKTFQLDKTYGGYDSTQNPTEIASCAMRVFSLKYHPDKPNIFVTGGWENHLKEWSVLTGSWVGQSALQEWDWTSGKSKDIPFDFKGHNGAYLYCAQYCDNDVVMAGGSGTNSVQATKQSHRRVEGMSKESSSSESDKFRIKIGEVQMKSAVHALDTTMGGRLFAVGGKEDNLVLGRLC</sequence>
<dbReference type="Gene3D" id="2.130.10.10">
    <property type="entry name" value="YVTN repeat-like/Quinoprotein amine dehydrogenase"/>
    <property type="match status" value="2"/>
</dbReference>
<feature type="region of interest" description="Disordered" evidence="1">
    <location>
        <begin position="244"/>
        <end position="271"/>
    </location>
</feature>